<evidence type="ECO:0000313" key="2">
    <source>
        <dbReference type="Proteomes" id="UP001276659"/>
    </source>
</evidence>
<dbReference type="AlphaFoldDB" id="A0AAD9Z9S1"/>
<dbReference type="EMBL" id="JASNWA010000006">
    <property type="protein sequence ID" value="KAK3174039.1"/>
    <property type="molecule type" value="Genomic_DNA"/>
</dbReference>
<keyword evidence="2" id="KW-1185">Reference proteome</keyword>
<reference evidence="1" key="1">
    <citation type="submission" date="2022-11" db="EMBL/GenBank/DDBJ databases">
        <title>Chromosomal genome sequence assembly and mating type (MAT) locus characterization of the leprose asexual lichenized fungus Lepraria neglecta (Nyl.) Erichsen.</title>
        <authorList>
            <person name="Allen J.L."/>
            <person name="Pfeffer B."/>
        </authorList>
    </citation>
    <scope>NUCLEOTIDE SEQUENCE</scope>
    <source>
        <strain evidence="1">Allen 5258</strain>
    </source>
</reference>
<name>A0AAD9Z9S1_9LECA</name>
<comment type="caution">
    <text evidence="1">The sequence shown here is derived from an EMBL/GenBank/DDBJ whole genome shotgun (WGS) entry which is preliminary data.</text>
</comment>
<organism evidence="1 2">
    <name type="scientific">Lepraria neglecta</name>
    <dbReference type="NCBI Taxonomy" id="209136"/>
    <lineage>
        <taxon>Eukaryota</taxon>
        <taxon>Fungi</taxon>
        <taxon>Dikarya</taxon>
        <taxon>Ascomycota</taxon>
        <taxon>Pezizomycotina</taxon>
        <taxon>Lecanoromycetes</taxon>
        <taxon>OSLEUM clade</taxon>
        <taxon>Lecanoromycetidae</taxon>
        <taxon>Lecanorales</taxon>
        <taxon>Lecanorineae</taxon>
        <taxon>Stereocaulaceae</taxon>
        <taxon>Lepraria</taxon>
    </lineage>
</organism>
<dbReference type="PANTHER" id="PTHR46411">
    <property type="entry name" value="FAMILY ATPASE, PUTATIVE-RELATED"/>
    <property type="match status" value="1"/>
</dbReference>
<accession>A0AAD9Z9S1</accession>
<evidence type="ECO:0000313" key="1">
    <source>
        <dbReference type="EMBL" id="KAK3174039.1"/>
    </source>
</evidence>
<dbReference type="PANTHER" id="PTHR46411:SF3">
    <property type="entry name" value="AAA+ ATPASE DOMAIN-CONTAINING PROTEIN"/>
    <property type="match status" value="1"/>
</dbReference>
<sequence>MTDLGQTTAMPNILLNATVLQYFTQNFTYMQNYTVNAQPGLANDSYEALNDQTGPLNTYKDLDAVARKSVWSNFVDGNQRSNDISDEQLGALAEEPLNGRQIKIAVKTAKLLARTDDLLSSEEHIRTVLRVMEENREDMD</sequence>
<dbReference type="Proteomes" id="UP001276659">
    <property type="component" value="Unassembled WGS sequence"/>
</dbReference>
<gene>
    <name evidence="1" type="ORF">OEA41_001283</name>
</gene>
<proteinExistence type="predicted"/>
<protein>
    <submittedName>
        <fullName evidence="1">Uncharacterized protein</fullName>
    </submittedName>
</protein>